<accession>A0A9Q4L1Q7</accession>
<keyword evidence="2" id="KW-1185">Reference proteome</keyword>
<sequence length="158" mass="18075">MPTCQRESVVDADFETVWKFYDTVDELAVLTPDWMGLRLPRVIGPDGRPDPDGYLVGTEIHLETRPLDLVTATEWVVEIVDREVSDDRASFVDEQVGDRGPFDAWRHAHRFVDLGDETLIHDRIDYRVPGGGERPVATAFLAGMLWYRHRRTRALLAD</sequence>
<dbReference type="InterPro" id="IPR023393">
    <property type="entry name" value="START-like_dom_sf"/>
</dbReference>
<evidence type="ECO:0000313" key="1">
    <source>
        <dbReference type="EMBL" id="MDF9746571.1"/>
    </source>
</evidence>
<protein>
    <submittedName>
        <fullName evidence="1">Cyclase</fullName>
    </submittedName>
</protein>
<comment type="caution">
    <text evidence="1">The sequence shown here is derived from an EMBL/GenBank/DDBJ whole genome shotgun (WGS) entry which is preliminary data.</text>
</comment>
<gene>
    <name evidence="1" type="ORF">NDI89_13350</name>
</gene>
<organism evidence="1 2">
    <name type="scientific">Natrinema salsiterrestre</name>
    <dbReference type="NCBI Taxonomy" id="2950540"/>
    <lineage>
        <taxon>Archaea</taxon>
        <taxon>Methanobacteriati</taxon>
        <taxon>Methanobacteriota</taxon>
        <taxon>Stenosarchaea group</taxon>
        <taxon>Halobacteria</taxon>
        <taxon>Halobacteriales</taxon>
        <taxon>Natrialbaceae</taxon>
        <taxon>Natrinema</taxon>
    </lineage>
</organism>
<dbReference type="AlphaFoldDB" id="A0A9Q4L1Q7"/>
<proteinExistence type="predicted"/>
<name>A0A9Q4L1Q7_9EURY</name>
<reference evidence="1" key="1">
    <citation type="submission" date="2022-06" db="EMBL/GenBank/DDBJ databases">
        <title>Natrinema sp. a new haloarchaeum isolate from saline soil.</title>
        <authorList>
            <person name="Strakova D."/>
            <person name="Galisteo C."/>
            <person name="Sanchez-Porro C."/>
            <person name="Ventosa A."/>
        </authorList>
    </citation>
    <scope>NUCLEOTIDE SEQUENCE</scope>
    <source>
        <strain evidence="1">S1CR25-10</strain>
    </source>
</reference>
<evidence type="ECO:0000313" key="2">
    <source>
        <dbReference type="Proteomes" id="UP001154061"/>
    </source>
</evidence>
<dbReference type="EMBL" id="JAMQOT010000004">
    <property type="protein sequence ID" value="MDF9746571.1"/>
    <property type="molecule type" value="Genomic_DNA"/>
</dbReference>
<dbReference type="Gene3D" id="3.30.530.20">
    <property type="match status" value="1"/>
</dbReference>
<dbReference type="SUPFAM" id="SSF55961">
    <property type="entry name" value="Bet v1-like"/>
    <property type="match status" value="1"/>
</dbReference>
<dbReference type="Proteomes" id="UP001154061">
    <property type="component" value="Unassembled WGS sequence"/>
</dbReference>
<dbReference type="RefSeq" id="WP_277522115.1">
    <property type="nucleotide sequence ID" value="NZ_JAMQOT010000004.1"/>
</dbReference>